<feature type="transmembrane region" description="Helical" evidence="1">
    <location>
        <begin position="344"/>
        <end position="361"/>
    </location>
</feature>
<organism evidence="2 3">
    <name type="scientific">Companilactobacillus nodensis DSM 19682 = JCM 14932 = NBRC 107160</name>
    <dbReference type="NCBI Taxonomy" id="1423775"/>
    <lineage>
        <taxon>Bacteria</taxon>
        <taxon>Bacillati</taxon>
        <taxon>Bacillota</taxon>
        <taxon>Bacilli</taxon>
        <taxon>Lactobacillales</taxon>
        <taxon>Lactobacillaceae</taxon>
        <taxon>Companilactobacillus</taxon>
    </lineage>
</organism>
<feature type="transmembrane region" description="Helical" evidence="1">
    <location>
        <begin position="228"/>
        <end position="250"/>
    </location>
</feature>
<reference evidence="2 3" key="1">
    <citation type="journal article" date="2015" name="Genome Announc.">
        <title>Expanding the biotechnology potential of lactobacilli through comparative genomics of 213 strains and associated genera.</title>
        <authorList>
            <person name="Sun Z."/>
            <person name="Harris H.M."/>
            <person name="McCann A."/>
            <person name="Guo C."/>
            <person name="Argimon S."/>
            <person name="Zhang W."/>
            <person name="Yang X."/>
            <person name="Jeffery I.B."/>
            <person name="Cooney J.C."/>
            <person name="Kagawa T.F."/>
            <person name="Liu W."/>
            <person name="Song Y."/>
            <person name="Salvetti E."/>
            <person name="Wrobel A."/>
            <person name="Rasinkangas P."/>
            <person name="Parkhill J."/>
            <person name="Rea M.C."/>
            <person name="O'Sullivan O."/>
            <person name="Ritari J."/>
            <person name="Douillard F.P."/>
            <person name="Paul Ross R."/>
            <person name="Yang R."/>
            <person name="Briner A.E."/>
            <person name="Felis G.E."/>
            <person name="de Vos W.M."/>
            <person name="Barrangou R."/>
            <person name="Klaenhammer T.R."/>
            <person name="Caufield P.W."/>
            <person name="Cui Y."/>
            <person name="Zhang H."/>
            <person name="O'Toole P.W."/>
        </authorList>
    </citation>
    <scope>NUCLEOTIDE SEQUENCE [LARGE SCALE GENOMIC DNA]</scope>
    <source>
        <strain evidence="2 3">DSM 19682</strain>
    </source>
</reference>
<feature type="transmembrane region" description="Helical" evidence="1">
    <location>
        <begin position="373"/>
        <end position="393"/>
    </location>
</feature>
<feature type="transmembrane region" description="Helical" evidence="1">
    <location>
        <begin position="549"/>
        <end position="570"/>
    </location>
</feature>
<sequence>MGDFMNTQNRINKKTISVILLFFITLFGWMIWQFHFNYMISGSDTFFHTQRVYEIRQAFLNGNLPGWLNFDTFFSAGQAVNGMYPDFTLWPFIFVTDMLSPIHQIIAVKVLIAALTFIVTFLSLNKRYNSFNSSMAALIFTYSGAVLRDITTEFQPGTAIVLAFIFPILFTFKDIIEDNKLNYTLAIKLGLLMTIVINSHLLSAIALSMIAGVFLIVKSIKDKNIKPWINLIIAGIITVILCIPIIYRIITISKTGLLAPFGKGNIIADPITMLFTNSKWNARVAFSTLSMIILLIVFVGFDKKKIKKLMPYILIEALLLVLSTDMTPWAIFNHVPVINNFQESSWRFALFLSVIPIILLLENFKEHVSQYILILLSVLSLSAATQVTTNYIYNHGKGLATVTATYDKSVGLNEDVKLTSSGINSETIQRTLIPDYAPQQTAIEPNSNGQALSFDIQNKLKKHWATQGNHEIPLTKTAATNNSVSYRGEHLESGNLELPIFGYSSLNYNVTVNGKNVKWTTDNKGFLTINNDHNLKTANISIISTYPHLYPYMIWVSFVLVIALIGYLGYQKFHI</sequence>
<evidence type="ECO:0000256" key="1">
    <source>
        <dbReference type="SAM" id="Phobius"/>
    </source>
</evidence>
<gene>
    <name evidence="2" type="ORF">FD03_GL001740</name>
</gene>
<keyword evidence="3" id="KW-1185">Reference proteome</keyword>
<comment type="caution">
    <text evidence="2">The sequence shown here is derived from an EMBL/GenBank/DDBJ whole genome shotgun (WGS) entry which is preliminary data.</text>
</comment>
<feature type="transmembrane region" description="Helical" evidence="1">
    <location>
        <begin position="15"/>
        <end position="32"/>
    </location>
</feature>
<evidence type="ECO:0008006" key="4">
    <source>
        <dbReference type="Google" id="ProtNLM"/>
    </source>
</evidence>
<dbReference type="Proteomes" id="UP000051248">
    <property type="component" value="Unassembled WGS sequence"/>
</dbReference>
<protein>
    <recommendedName>
        <fullName evidence="4">Membrane protein 6-pyruvoyl-tetrahydropterin synthase-related domain-containing protein</fullName>
    </recommendedName>
</protein>
<feature type="transmembrane region" description="Helical" evidence="1">
    <location>
        <begin position="192"/>
        <end position="216"/>
    </location>
</feature>
<name>A0A0R1K6Y3_9LACO</name>
<dbReference type="STRING" id="1423775.FD03_GL001740"/>
<feature type="transmembrane region" description="Helical" evidence="1">
    <location>
        <begin position="313"/>
        <end position="332"/>
    </location>
</feature>
<keyword evidence="1" id="KW-0812">Transmembrane</keyword>
<evidence type="ECO:0000313" key="3">
    <source>
        <dbReference type="Proteomes" id="UP000051248"/>
    </source>
</evidence>
<accession>A0A0R1K6Y3</accession>
<dbReference type="AlphaFoldDB" id="A0A0R1K6Y3"/>
<feature type="transmembrane region" description="Helical" evidence="1">
    <location>
        <begin position="280"/>
        <end position="301"/>
    </location>
</feature>
<dbReference type="PATRIC" id="fig|1423775.4.peg.1774"/>
<dbReference type="eggNOG" id="COG5617">
    <property type="taxonomic scope" value="Bacteria"/>
</dbReference>
<evidence type="ECO:0000313" key="2">
    <source>
        <dbReference type="EMBL" id="KRK79373.1"/>
    </source>
</evidence>
<keyword evidence="1" id="KW-0472">Membrane</keyword>
<proteinExistence type="predicted"/>
<dbReference type="EMBL" id="AZDZ01000019">
    <property type="protein sequence ID" value="KRK79373.1"/>
    <property type="molecule type" value="Genomic_DNA"/>
</dbReference>
<feature type="transmembrane region" description="Helical" evidence="1">
    <location>
        <begin position="154"/>
        <end position="172"/>
    </location>
</feature>
<keyword evidence="1" id="KW-1133">Transmembrane helix</keyword>
<feature type="transmembrane region" description="Helical" evidence="1">
    <location>
        <begin position="106"/>
        <end position="124"/>
    </location>
</feature>